<proteinExistence type="predicted"/>
<organism evidence="1">
    <name type="scientific">Rosellinia necatrix</name>
    <name type="common">White root-rot fungus</name>
    <dbReference type="NCBI Taxonomy" id="77044"/>
    <lineage>
        <taxon>Eukaryota</taxon>
        <taxon>Fungi</taxon>
        <taxon>Dikarya</taxon>
        <taxon>Ascomycota</taxon>
        <taxon>Pezizomycotina</taxon>
        <taxon>Sordariomycetes</taxon>
        <taxon>Xylariomycetidae</taxon>
        <taxon>Xylariales</taxon>
        <taxon>Xylariaceae</taxon>
        <taxon>Rosellinia</taxon>
    </lineage>
</organism>
<keyword evidence="2" id="KW-1185">Reference proteome</keyword>
<dbReference type="OrthoDB" id="3649348at2759"/>
<dbReference type="Proteomes" id="UP000054516">
    <property type="component" value="Unassembled WGS sequence"/>
</dbReference>
<sequence length="155" mass="16633">MSSTTMTPPIPIVLVGIHADIGRPIAERLRPDWDVVRQIQTLEAAEQDLPHLLRGRAPPAPATNDVGSGAFDGRPVRAVIFGRAFAQSQAEALYGRFGADADADAPVAWVACDNAKRPVGGDPPPDAGEIMLPVFRAILEDWKAEDAAESRLILY</sequence>
<dbReference type="AlphaFoldDB" id="A0A1W2TEZ7"/>
<evidence type="ECO:0000313" key="2">
    <source>
        <dbReference type="Proteomes" id="UP000054516"/>
    </source>
</evidence>
<accession>A0A1W2TEZ7</accession>
<name>A0A1W2TEZ7_ROSNE</name>
<evidence type="ECO:0000313" key="1">
    <source>
        <dbReference type="EMBL" id="GAP86623.1"/>
    </source>
</evidence>
<dbReference type="OMA" id="AQSEIPH"/>
<reference evidence="1" key="1">
    <citation type="submission" date="2016-03" db="EMBL/GenBank/DDBJ databases">
        <title>Draft genome sequence of Rosellinia necatrix.</title>
        <authorList>
            <person name="Kanematsu S."/>
        </authorList>
    </citation>
    <scope>NUCLEOTIDE SEQUENCE [LARGE SCALE GENOMIC DNA]</scope>
    <source>
        <strain evidence="1">W97</strain>
    </source>
</reference>
<dbReference type="EMBL" id="DF977465">
    <property type="protein sequence ID" value="GAP86623.1"/>
    <property type="molecule type" value="Genomic_DNA"/>
</dbReference>
<gene>
    <name evidence="1" type="ORF">SAMD00023353_2001170</name>
</gene>
<protein>
    <submittedName>
        <fullName evidence="1">Uncharacterized protein</fullName>
    </submittedName>
</protein>